<protein>
    <submittedName>
        <fullName evidence="2">Uncharacterized protein</fullName>
    </submittedName>
</protein>
<accession>A0A2P5ICP0</accession>
<keyword evidence="3" id="KW-1185">Reference proteome</keyword>
<dbReference type="Proteomes" id="UP000094444">
    <property type="component" value="Unassembled WGS sequence"/>
</dbReference>
<organism evidence="2 3">
    <name type="scientific">Diaporthe helianthi</name>
    <dbReference type="NCBI Taxonomy" id="158607"/>
    <lineage>
        <taxon>Eukaryota</taxon>
        <taxon>Fungi</taxon>
        <taxon>Dikarya</taxon>
        <taxon>Ascomycota</taxon>
        <taxon>Pezizomycotina</taxon>
        <taxon>Sordariomycetes</taxon>
        <taxon>Sordariomycetidae</taxon>
        <taxon>Diaporthales</taxon>
        <taxon>Diaporthaceae</taxon>
        <taxon>Diaporthe</taxon>
    </lineage>
</organism>
<feature type="compositionally biased region" description="Polar residues" evidence="1">
    <location>
        <begin position="61"/>
        <end position="75"/>
    </location>
</feature>
<proteinExistence type="predicted"/>
<dbReference type="EMBL" id="MAVT02000061">
    <property type="protein sequence ID" value="POS80265.1"/>
    <property type="molecule type" value="Genomic_DNA"/>
</dbReference>
<sequence>MPSRPVTPTGRTRGCLACPAGENVTPKSAAGQVSTDHGSMGRTLGHISLDAVRSVRGSFKGQQPLKTATNAIPATSSSSCSSSPVGSTTKQRWYDSIRSRSSQIPTPRSPASSSPTLKRRFFKNSTGETEDKLLAATKFEPDVSPTAFSRPQRHFQAQTLRTPPPKLELPGLGTDLRRNTTFRACSEKVIQDIGKKYGGATPSILPKSDPSNDIFTSATQSVRLRRAEGKIRNTDSLTVKCDVHYLLTPSAPSRTEHFEDTTAALSNYSLNHVLCGDPEYNNVILWTLHTSMTSPPRVQQSFTVLPNYLKPDRSALSTTSQWAIIVFRHGPAPSRLPSAVRQQEELLQSAAAKIVNMGYHIDVWTKSDNYCWREAKLKALGNEDCQGPDQSLREKYHAMVGHGIPGFSIDEIQLIEEMARLRTQPDPEDSKTVCFRVGLQTRSDAEDDLGCRADYDSEFGGFLEHQEETILSAGSETRFDLHDDSHISGVSEDLDMAARLGGKTFA</sequence>
<gene>
    <name evidence="2" type="ORF">DHEL01_v201352</name>
</gene>
<name>A0A2P5ICP0_DIAHE</name>
<evidence type="ECO:0000313" key="3">
    <source>
        <dbReference type="Proteomes" id="UP000094444"/>
    </source>
</evidence>
<dbReference type="InParanoid" id="A0A2P5ICP0"/>
<comment type="caution">
    <text evidence="2">The sequence shown here is derived from an EMBL/GenBank/DDBJ whole genome shotgun (WGS) entry which is preliminary data.</text>
</comment>
<reference evidence="2" key="1">
    <citation type="submission" date="2017-09" db="EMBL/GenBank/DDBJ databases">
        <title>Polyketide synthases of a Diaporthe helianthi virulent isolate.</title>
        <authorList>
            <person name="Baroncelli R."/>
        </authorList>
    </citation>
    <scope>NUCLEOTIDE SEQUENCE [LARGE SCALE GENOMIC DNA]</scope>
    <source>
        <strain evidence="2">7/96</strain>
    </source>
</reference>
<feature type="region of interest" description="Disordered" evidence="1">
    <location>
        <begin position="20"/>
        <end position="40"/>
    </location>
</feature>
<dbReference type="AlphaFoldDB" id="A0A2P5ICP0"/>
<evidence type="ECO:0000256" key="1">
    <source>
        <dbReference type="SAM" id="MobiDB-lite"/>
    </source>
</evidence>
<feature type="compositionally biased region" description="Low complexity" evidence="1">
    <location>
        <begin position="105"/>
        <end position="116"/>
    </location>
</feature>
<evidence type="ECO:0000313" key="2">
    <source>
        <dbReference type="EMBL" id="POS80265.1"/>
    </source>
</evidence>
<dbReference type="OrthoDB" id="5220453at2759"/>
<feature type="region of interest" description="Disordered" evidence="1">
    <location>
        <begin position="61"/>
        <end position="121"/>
    </location>
</feature>